<dbReference type="InterPro" id="IPR044665">
    <property type="entry name" value="E_coli_cyclophilin_A-like"/>
</dbReference>
<feature type="compositionally biased region" description="Basic and acidic residues" evidence="4">
    <location>
        <begin position="37"/>
        <end position="46"/>
    </location>
</feature>
<evidence type="ECO:0000256" key="5">
    <source>
        <dbReference type="SAM" id="Phobius"/>
    </source>
</evidence>
<keyword evidence="8" id="KW-1185">Reference proteome</keyword>
<protein>
    <recommendedName>
        <fullName evidence="1">peptidylprolyl isomerase</fullName>
        <ecNumber evidence="1">5.2.1.8</ecNumber>
    </recommendedName>
</protein>
<comment type="caution">
    <text evidence="7">The sequence shown here is derived from an EMBL/GenBank/DDBJ whole genome shotgun (WGS) entry which is preliminary data.</text>
</comment>
<proteinExistence type="predicted"/>
<keyword evidence="3 7" id="KW-0413">Isomerase</keyword>
<keyword evidence="5" id="KW-0472">Membrane</keyword>
<feature type="transmembrane region" description="Helical" evidence="5">
    <location>
        <begin position="56"/>
        <end position="78"/>
    </location>
</feature>
<evidence type="ECO:0000313" key="8">
    <source>
        <dbReference type="Proteomes" id="UP001139493"/>
    </source>
</evidence>
<sequence>MKRSSPTTPWVEAGTREHGEGNAVASTKQRQRAQQAKQDRKREQRQAARRARRQRLWSLIALFTVLALVGAFAVAALIDDNRTADAADAAAGSCPAGVTEARDSYELAEPSVAEDRTWTVTLRACSGDTESDIVMELDGSAAPQAVANFVSLAQEGYFDDTSCHRLTTQNIYVLQCGDPTASGSGSPGYSFGPIENDPEDGVYPAGTVAMARVGGDGESMGSQFFLVYEESTIPSDDAGGYTVFGTITSGLDFVRAVADEGAAAGVTDGAPANPVTIEGVETQ</sequence>
<evidence type="ECO:0000259" key="6">
    <source>
        <dbReference type="PROSITE" id="PS50072"/>
    </source>
</evidence>
<organism evidence="7 8">
    <name type="scientific">Promicromonospora thailandica</name>
    <dbReference type="NCBI Taxonomy" id="765201"/>
    <lineage>
        <taxon>Bacteria</taxon>
        <taxon>Bacillati</taxon>
        <taxon>Actinomycetota</taxon>
        <taxon>Actinomycetes</taxon>
        <taxon>Micrococcales</taxon>
        <taxon>Promicromonosporaceae</taxon>
        <taxon>Promicromonospora</taxon>
    </lineage>
</organism>
<keyword evidence="5" id="KW-0812">Transmembrane</keyword>
<evidence type="ECO:0000256" key="2">
    <source>
        <dbReference type="ARBA" id="ARBA00023110"/>
    </source>
</evidence>
<evidence type="ECO:0000256" key="3">
    <source>
        <dbReference type="ARBA" id="ARBA00023235"/>
    </source>
</evidence>
<feature type="domain" description="PPIase cyclophilin-type" evidence="6">
    <location>
        <begin position="131"/>
        <end position="282"/>
    </location>
</feature>
<dbReference type="PROSITE" id="PS50072">
    <property type="entry name" value="CSA_PPIASE_2"/>
    <property type="match status" value="1"/>
</dbReference>
<dbReference type="EMBL" id="JAMTCS010000009">
    <property type="protein sequence ID" value="MCP2265827.1"/>
    <property type="molecule type" value="Genomic_DNA"/>
</dbReference>
<evidence type="ECO:0000256" key="1">
    <source>
        <dbReference type="ARBA" id="ARBA00013194"/>
    </source>
</evidence>
<dbReference type="InterPro" id="IPR002130">
    <property type="entry name" value="Cyclophilin-type_PPIase_dom"/>
</dbReference>
<dbReference type="SUPFAM" id="SSF50891">
    <property type="entry name" value="Cyclophilin-like"/>
    <property type="match status" value="1"/>
</dbReference>
<dbReference type="Pfam" id="PF00160">
    <property type="entry name" value="Pro_isomerase"/>
    <property type="match status" value="1"/>
</dbReference>
<keyword evidence="5" id="KW-1133">Transmembrane helix</keyword>
<evidence type="ECO:0000256" key="4">
    <source>
        <dbReference type="SAM" id="MobiDB-lite"/>
    </source>
</evidence>
<name>A0A9X2G5Q5_9MICO</name>
<feature type="region of interest" description="Disordered" evidence="4">
    <location>
        <begin position="1"/>
        <end position="47"/>
    </location>
</feature>
<dbReference type="CDD" id="cd00317">
    <property type="entry name" value="cyclophilin"/>
    <property type="match status" value="1"/>
</dbReference>
<dbReference type="InterPro" id="IPR029000">
    <property type="entry name" value="Cyclophilin-like_dom_sf"/>
</dbReference>
<dbReference type="Proteomes" id="UP001139493">
    <property type="component" value="Unassembled WGS sequence"/>
</dbReference>
<dbReference type="EC" id="5.2.1.8" evidence="1"/>
<dbReference type="Gene3D" id="2.40.100.10">
    <property type="entry name" value="Cyclophilin-like"/>
    <property type="match status" value="1"/>
</dbReference>
<accession>A0A9X2G5Q5</accession>
<gene>
    <name evidence="7" type="ORF">APR03_003185</name>
</gene>
<dbReference type="GO" id="GO:0003755">
    <property type="term" value="F:peptidyl-prolyl cis-trans isomerase activity"/>
    <property type="evidence" value="ECO:0007669"/>
    <property type="project" value="UniProtKB-KW"/>
</dbReference>
<dbReference type="AlphaFoldDB" id="A0A9X2G5Q5"/>
<evidence type="ECO:0000313" key="7">
    <source>
        <dbReference type="EMBL" id="MCP2265827.1"/>
    </source>
</evidence>
<reference evidence="7" key="1">
    <citation type="submission" date="2022-06" db="EMBL/GenBank/DDBJ databases">
        <title>Genomic Encyclopedia of Archaeal and Bacterial Type Strains, Phase II (KMG-II): from individual species to whole genera.</title>
        <authorList>
            <person name="Goeker M."/>
        </authorList>
    </citation>
    <scope>NUCLEOTIDE SEQUENCE</scope>
    <source>
        <strain evidence="7">DSM 26652</strain>
    </source>
</reference>
<keyword evidence="2" id="KW-0697">Rotamase</keyword>
<dbReference type="PANTHER" id="PTHR43246">
    <property type="entry name" value="PEPTIDYL-PROLYL CIS-TRANS ISOMERASE CYP38, CHLOROPLASTIC"/>
    <property type="match status" value="1"/>
</dbReference>